<reference evidence="1" key="2">
    <citation type="submission" date="2020-09" db="EMBL/GenBank/DDBJ databases">
        <authorList>
            <person name="Sun Q."/>
            <person name="Ohkuma M."/>
        </authorList>
    </citation>
    <scope>NUCLEOTIDE SEQUENCE</scope>
    <source>
        <strain evidence="1">JCM 14371</strain>
    </source>
</reference>
<protein>
    <submittedName>
        <fullName evidence="1">Uncharacterized protein</fullName>
    </submittedName>
</protein>
<accession>A0A917P7H3</accession>
<dbReference type="AlphaFoldDB" id="A0A917P7H3"/>
<gene>
    <name evidence="1" type="ORF">GCM10008939_06800</name>
</gene>
<organism evidence="1 2">
    <name type="scientific">Deinococcus aquiradiocola</name>
    <dbReference type="NCBI Taxonomy" id="393059"/>
    <lineage>
        <taxon>Bacteria</taxon>
        <taxon>Thermotogati</taxon>
        <taxon>Deinococcota</taxon>
        <taxon>Deinococci</taxon>
        <taxon>Deinococcales</taxon>
        <taxon>Deinococcaceae</taxon>
        <taxon>Deinococcus</taxon>
    </lineage>
</organism>
<dbReference type="EMBL" id="BMOE01000001">
    <property type="protein sequence ID" value="GGJ65486.1"/>
    <property type="molecule type" value="Genomic_DNA"/>
</dbReference>
<keyword evidence="2" id="KW-1185">Reference proteome</keyword>
<evidence type="ECO:0000313" key="2">
    <source>
        <dbReference type="Proteomes" id="UP000635726"/>
    </source>
</evidence>
<comment type="caution">
    <text evidence="1">The sequence shown here is derived from an EMBL/GenBank/DDBJ whole genome shotgun (WGS) entry which is preliminary data.</text>
</comment>
<reference evidence="1" key="1">
    <citation type="journal article" date="2014" name="Int. J. Syst. Evol. Microbiol.">
        <title>Complete genome sequence of Corynebacterium casei LMG S-19264T (=DSM 44701T), isolated from a smear-ripened cheese.</title>
        <authorList>
            <consortium name="US DOE Joint Genome Institute (JGI-PGF)"/>
            <person name="Walter F."/>
            <person name="Albersmeier A."/>
            <person name="Kalinowski J."/>
            <person name="Ruckert C."/>
        </authorList>
    </citation>
    <scope>NUCLEOTIDE SEQUENCE</scope>
    <source>
        <strain evidence="1">JCM 14371</strain>
    </source>
</reference>
<sequence length="55" mass="6174">MSEKETLYREVLVRFAKGEATREEVRAADPMRTTIRKAAEIVASAYVSSQTAKAR</sequence>
<proteinExistence type="predicted"/>
<dbReference type="Proteomes" id="UP000635726">
    <property type="component" value="Unassembled WGS sequence"/>
</dbReference>
<evidence type="ECO:0000313" key="1">
    <source>
        <dbReference type="EMBL" id="GGJ65486.1"/>
    </source>
</evidence>
<name>A0A917P7H3_9DEIO</name>